<accession>A0AAD7S6P8</accession>
<name>A0AAD7S6P8_9TELE</name>
<dbReference type="AlphaFoldDB" id="A0AAD7S6P8"/>
<evidence type="ECO:0000313" key="2">
    <source>
        <dbReference type="EMBL" id="KAJ8396964.1"/>
    </source>
</evidence>
<feature type="region of interest" description="Disordered" evidence="1">
    <location>
        <begin position="186"/>
        <end position="220"/>
    </location>
</feature>
<evidence type="ECO:0000256" key="1">
    <source>
        <dbReference type="SAM" id="MobiDB-lite"/>
    </source>
</evidence>
<organism evidence="2 3">
    <name type="scientific">Aldrovandia affinis</name>
    <dbReference type="NCBI Taxonomy" id="143900"/>
    <lineage>
        <taxon>Eukaryota</taxon>
        <taxon>Metazoa</taxon>
        <taxon>Chordata</taxon>
        <taxon>Craniata</taxon>
        <taxon>Vertebrata</taxon>
        <taxon>Euteleostomi</taxon>
        <taxon>Actinopterygii</taxon>
        <taxon>Neopterygii</taxon>
        <taxon>Teleostei</taxon>
        <taxon>Notacanthiformes</taxon>
        <taxon>Halosauridae</taxon>
        <taxon>Aldrovandia</taxon>
    </lineage>
</organism>
<protein>
    <submittedName>
        <fullName evidence="2">Uncharacterized protein</fullName>
    </submittedName>
</protein>
<evidence type="ECO:0000313" key="3">
    <source>
        <dbReference type="Proteomes" id="UP001221898"/>
    </source>
</evidence>
<proteinExistence type="predicted"/>
<feature type="region of interest" description="Disordered" evidence="1">
    <location>
        <begin position="1"/>
        <end position="28"/>
    </location>
</feature>
<gene>
    <name evidence="2" type="ORF">AAFF_G00012870</name>
</gene>
<dbReference type="EMBL" id="JAINUG010000102">
    <property type="protein sequence ID" value="KAJ8396964.1"/>
    <property type="molecule type" value="Genomic_DNA"/>
</dbReference>
<comment type="caution">
    <text evidence="2">The sequence shown here is derived from an EMBL/GenBank/DDBJ whole genome shotgun (WGS) entry which is preliminary data.</text>
</comment>
<reference evidence="2" key="1">
    <citation type="journal article" date="2023" name="Science">
        <title>Genome structures resolve the early diversification of teleost fishes.</title>
        <authorList>
            <person name="Parey E."/>
            <person name="Louis A."/>
            <person name="Montfort J."/>
            <person name="Bouchez O."/>
            <person name="Roques C."/>
            <person name="Iampietro C."/>
            <person name="Lluch J."/>
            <person name="Castinel A."/>
            <person name="Donnadieu C."/>
            <person name="Desvignes T."/>
            <person name="Floi Bucao C."/>
            <person name="Jouanno E."/>
            <person name="Wen M."/>
            <person name="Mejri S."/>
            <person name="Dirks R."/>
            <person name="Jansen H."/>
            <person name="Henkel C."/>
            <person name="Chen W.J."/>
            <person name="Zahm M."/>
            <person name="Cabau C."/>
            <person name="Klopp C."/>
            <person name="Thompson A.W."/>
            <person name="Robinson-Rechavi M."/>
            <person name="Braasch I."/>
            <person name="Lecointre G."/>
            <person name="Bobe J."/>
            <person name="Postlethwait J.H."/>
            <person name="Berthelot C."/>
            <person name="Roest Crollius H."/>
            <person name="Guiguen Y."/>
        </authorList>
    </citation>
    <scope>NUCLEOTIDE SEQUENCE</scope>
    <source>
        <strain evidence="2">NC1722</strain>
    </source>
</reference>
<sequence>MRSSPPDWMKAAPPSTPACRRLAAPSPRPPAAVGTLFQLPLSHRSIRLSSWALFRYTTPTPAPRPNWSISSSQARAKVKSNRSRFQPRVDLAEGVPEFAVRATPVGGGFQRRPACAFARASPAEGEASGGEFVSAGSERVARARLRSPGRGVSVCLCEEEEEEEAVSSGCGEVHLPFLRTPPRRCPHASFSLRRTRQNVPLKRGEIGGSPQPRRNPRPFRWSVLLMAPDAGSGPRARKSFHFE</sequence>
<dbReference type="Proteomes" id="UP001221898">
    <property type="component" value="Unassembled WGS sequence"/>
</dbReference>
<keyword evidence="3" id="KW-1185">Reference proteome</keyword>